<dbReference type="Proteomes" id="UP000186601">
    <property type="component" value="Unassembled WGS sequence"/>
</dbReference>
<keyword evidence="4" id="KW-1185">Reference proteome</keyword>
<feature type="transmembrane region" description="Helical" evidence="2">
    <location>
        <begin position="127"/>
        <end position="145"/>
    </location>
</feature>
<dbReference type="EMBL" id="MLYV02000581">
    <property type="protein sequence ID" value="PSR82614.1"/>
    <property type="molecule type" value="Genomic_DNA"/>
</dbReference>
<keyword evidence="2" id="KW-0812">Transmembrane</keyword>
<feature type="transmembrane region" description="Helical" evidence="2">
    <location>
        <begin position="180"/>
        <end position="207"/>
    </location>
</feature>
<evidence type="ECO:0000256" key="1">
    <source>
        <dbReference type="SAM" id="MobiDB-lite"/>
    </source>
</evidence>
<feature type="transmembrane region" description="Helical" evidence="2">
    <location>
        <begin position="151"/>
        <end position="168"/>
    </location>
</feature>
<feature type="compositionally biased region" description="Acidic residues" evidence="1">
    <location>
        <begin position="365"/>
        <end position="379"/>
    </location>
</feature>
<dbReference type="AlphaFoldDB" id="A0A2R6P0R9"/>
<dbReference type="PANTHER" id="PTHR28077">
    <property type="entry name" value="INOSITOL PHOSPHORYLCERAMIDE SYNTHASE REGULATORY SUBUNIT KEI1"/>
    <property type="match status" value="1"/>
</dbReference>
<dbReference type="GO" id="GO:0006673">
    <property type="term" value="P:inositol phosphoceramide metabolic process"/>
    <property type="evidence" value="ECO:0007669"/>
    <property type="project" value="InterPro"/>
</dbReference>
<dbReference type="OrthoDB" id="3338076at2759"/>
<feature type="region of interest" description="Disordered" evidence="1">
    <location>
        <begin position="335"/>
        <end position="426"/>
    </location>
</feature>
<dbReference type="STRING" id="98765.A0A2R6P0R9"/>
<dbReference type="GO" id="GO:0000139">
    <property type="term" value="C:Golgi membrane"/>
    <property type="evidence" value="ECO:0007669"/>
    <property type="project" value="TreeGrafter"/>
</dbReference>
<dbReference type="PANTHER" id="PTHR28077:SF1">
    <property type="entry name" value="INOSITOL PHOSPHORYLCERAMIDE SYNTHASE REGULATORY SUBUNIT KEI1"/>
    <property type="match status" value="1"/>
</dbReference>
<feature type="compositionally biased region" description="Low complexity" evidence="1">
    <location>
        <begin position="274"/>
        <end position="286"/>
    </location>
</feature>
<feature type="transmembrane region" description="Helical" evidence="2">
    <location>
        <begin position="92"/>
        <end position="115"/>
    </location>
</feature>
<evidence type="ECO:0000313" key="4">
    <source>
        <dbReference type="Proteomes" id="UP000186601"/>
    </source>
</evidence>
<keyword evidence="2" id="KW-1133">Transmembrane helix</keyword>
<dbReference type="GO" id="GO:0070916">
    <property type="term" value="C:inositol phosphoceramide synthase complex"/>
    <property type="evidence" value="ECO:0007669"/>
    <property type="project" value="TreeGrafter"/>
</dbReference>
<gene>
    <name evidence="3" type="ORF">PHLCEN_2v6047</name>
</gene>
<protein>
    <recommendedName>
        <fullName evidence="5">DUF1753-domain-containing protein</fullName>
    </recommendedName>
</protein>
<reference evidence="3 4" key="1">
    <citation type="submission" date="2018-02" db="EMBL/GenBank/DDBJ databases">
        <title>Genome sequence of the basidiomycete white-rot fungus Phlebia centrifuga.</title>
        <authorList>
            <person name="Granchi Z."/>
            <person name="Peng M."/>
            <person name="de Vries R.P."/>
            <person name="Hilden K."/>
            <person name="Makela M.R."/>
            <person name="Grigoriev I."/>
            <person name="Riley R."/>
        </authorList>
    </citation>
    <scope>NUCLEOTIDE SEQUENCE [LARGE SCALE GENOMIC DNA]</scope>
    <source>
        <strain evidence="3 4">FBCC195</strain>
    </source>
</reference>
<dbReference type="GO" id="GO:0070917">
    <property type="term" value="F:inositol phosphoceramide synthase regulator activity"/>
    <property type="evidence" value="ECO:0007669"/>
    <property type="project" value="InterPro"/>
</dbReference>
<accession>A0A2R6P0R9</accession>
<dbReference type="InterPro" id="IPR013862">
    <property type="entry name" value="Kei1"/>
</dbReference>
<feature type="region of interest" description="Disordered" evidence="1">
    <location>
        <begin position="272"/>
        <end position="295"/>
    </location>
</feature>
<feature type="compositionally biased region" description="Basic residues" evidence="1">
    <location>
        <begin position="338"/>
        <end position="349"/>
    </location>
</feature>
<evidence type="ECO:0000256" key="2">
    <source>
        <dbReference type="SAM" id="Phobius"/>
    </source>
</evidence>
<dbReference type="Pfam" id="PF08552">
    <property type="entry name" value="Kei1"/>
    <property type="match status" value="1"/>
</dbReference>
<keyword evidence="2" id="KW-0472">Membrane</keyword>
<sequence length="426" mass="46167">MKAVWRVLVVVEEKDRRIGLEAKFGEFLKVKICVQRSRCHHHSATNSVFGLLFPPGPAFYSLLSRFTVYEELATRMKLTLRPEWRLRPLSSFLGFLDIKTGVTIAVLFAVSGIYRLVISPNVNLVQLLNKVAGVYGLVAVLTGAGGSAAQLSMYIYSVLALVALVWGLKAVGREDPKHTLYFAHAFFADHVLSTAWTIYFAVLWWIYTEHDGRQEIASPAQKEIMEAGGGGLHPISPEQRAEAAMTIWNEERGTATAVIVIGWLSKGSYRTLPHSRPQNSSSPNSPYTAVSTLPDEEEDVDDFYHLPVRAPQQASGHVHTPSGSSVASFADFVSAPGKSRRFNGPKGVRKPSGLNPANSKGSADGADEVDEVLFDEDELSVGGQLKGSTDDSASASGSGGRDSPDEERAPLAGGGSTRRPSRTRGQ</sequence>
<evidence type="ECO:0008006" key="5">
    <source>
        <dbReference type="Google" id="ProtNLM"/>
    </source>
</evidence>
<name>A0A2R6P0R9_9APHY</name>
<proteinExistence type="predicted"/>
<comment type="caution">
    <text evidence="3">The sequence shown here is derived from an EMBL/GenBank/DDBJ whole genome shotgun (WGS) entry which is preliminary data.</text>
</comment>
<evidence type="ECO:0000313" key="3">
    <source>
        <dbReference type="EMBL" id="PSR82614.1"/>
    </source>
</evidence>
<organism evidence="3 4">
    <name type="scientific">Hermanssonia centrifuga</name>
    <dbReference type="NCBI Taxonomy" id="98765"/>
    <lineage>
        <taxon>Eukaryota</taxon>
        <taxon>Fungi</taxon>
        <taxon>Dikarya</taxon>
        <taxon>Basidiomycota</taxon>
        <taxon>Agaricomycotina</taxon>
        <taxon>Agaricomycetes</taxon>
        <taxon>Polyporales</taxon>
        <taxon>Meruliaceae</taxon>
        <taxon>Hermanssonia</taxon>
    </lineage>
</organism>